<name>A0A329MPS7_9BACL</name>
<proteinExistence type="predicted"/>
<accession>A0A329MPS7</accession>
<dbReference type="Proteomes" id="UP000250369">
    <property type="component" value="Unassembled WGS sequence"/>
</dbReference>
<evidence type="ECO:0000313" key="4">
    <source>
        <dbReference type="Proteomes" id="UP000250369"/>
    </source>
</evidence>
<feature type="region of interest" description="Disordered" evidence="2">
    <location>
        <begin position="1"/>
        <end position="37"/>
    </location>
</feature>
<keyword evidence="1" id="KW-0175">Coiled coil</keyword>
<keyword evidence="4" id="KW-1185">Reference proteome</keyword>
<reference evidence="3 4" key="1">
    <citation type="journal article" date="2009" name="Int. J. Syst. Evol. Microbiol.">
        <title>Paenibacillus contaminans sp. nov., isolated from a contaminated laboratory plate.</title>
        <authorList>
            <person name="Chou J.H."/>
            <person name="Lee J.H."/>
            <person name="Lin M.C."/>
            <person name="Chang P.S."/>
            <person name="Arun A.B."/>
            <person name="Young C.C."/>
            <person name="Chen W.M."/>
        </authorList>
    </citation>
    <scope>NUCLEOTIDE SEQUENCE [LARGE SCALE GENOMIC DNA]</scope>
    <source>
        <strain evidence="3 4">CKOBP-6</strain>
    </source>
</reference>
<evidence type="ECO:0000256" key="2">
    <source>
        <dbReference type="SAM" id="MobiDB-lite"/>
    </source>
</evidence>
<feature type="coiled-coil region" evidence="1">
    <location>
        <begin position="41"/>
        <end position="87"/>
    </location>
</feature>
<feature type="compositionally biased region" description="Polar residues" evidence="2">
    <location>
        <begin position="7"/>
        <end position="19"/>
    </location>
</feature>
<organism evidence="3 4">
    <name type="scientific">Paenibacillus contaminans</name>
    <dbReference type="NCBI Taxonomy" id="450362"/>
    <lineage>
        <taxon>Bacteria</taxon>
        <taxon>Bacillati</taxon>
        <taxon>Bacillota</taxon>
        <taxon>Bacilli</taxon>
        <taxon>Bacillales</taxon>
        <taxon>Paenibacillaceae</taxon>
        <taxon>Paenibacillus</taxon>
    </lineage>
</organism>
<dbReference type="OrthoDB" id="2932110at2"/>
<dbReference type="AlphaFoldDB" id="A0A329MPS7"/>
<evidence type="ECO:0008006" key="5">
    <source>
        <dbReference type="Google" id="ProtNLM"/>
    </source>
</evidence>
<sequence>MPRYGPTSLQSSNSISQAQDAAESAHSAVTKAQSHPAEQLIEEAYNSLDTAENALQQALKVPNQEPVERVKEQLQEDRANLQNIASDEPQ</sequence>
<evidence type="ECO:0000256" key="1">
    <source>
        <dbReference type="SAM" id="Coils"/>
    </source>
</evidence>
<gene>
    <name evidence="3" type="ORF">DQG23_07735</name>
</gene>
<dbReference type="EMBL" id="QMFB01000003">
    <property type="protein sequence ID" value="RAV21929.1"/>
    <property type="molecule type" value="Genomic_DNA"/>
</dbReference>
<comment type="caution">
    <text evidence="3">The sequence shown here is derived from an EMBL/GenBank/DDBJ whole genome shotgun (WGS) entry which is preliminary data.</text>
</comment>
<protein>
    <recommendedName>
        <fullName evidence="5">DUF3813 domain-containing protein</fullName>
    </recommendedName>
</protein>
<evidence type="ECO:0000313" key="3">
    <source>
        <dbReference type="EMBL" id="RAV21929.1"/>
    </source>
</evidence>
<dbReference type="RefSeq" id="WP_113030240.1">
    <property type="nucleotide sequence ID" value="NZ_QMFB01000003.1"/>
</dbReference>